<proteinExistence type="predicted"/>
<reference evidence="2 3" key="1">
    <citation type="journal article" date="2022" name="Nat. Ecol. Evol.">
        <title>A masculinizing supergene underlies an exaggerated male reproductive morph in a spider.</title>
        <authorList>
            <person name="Hendrickx F."/>
            <person name="De Corte Z."/>
            <person name="Sonet G."/>
            <person name="Van Belleghem S.M."/>
            <person name="Kostlbacher S."/>
            <person name="Vangestel C."/>
        </authorList>
    </citation>
    <scope>NUCLEOTIDE SEQUENCE [LARGE SCALE GENOMIC DNA]</scope>
    <source>
        <strain evidence="2">W744_W776</strain>
    </source>
</reference>
<dbReference type="EMBL" id="JAFNEN010001175">
    <property type="protein sequence ID" value="KAG8174628.1"/>
    <property type="molecule type" value="Genomic_DNA"/>
</dbReference>
<dbReference type="InterPro" id="IPR032071">
    <property type="entry name" value="DUF4806"/>
</dbReference>
<dbReference type="AlphaFoldDB" id="A0AAV6TSM9"/>
<feature type="domain" description="DUF4806" evidence="1">
    <location>
        <begin position="112"/>
        <end position="197"/>
    </location>
</feature>
<name>A0AAV6TSM9_9ARAC</name>
<dbReference type="Proteomes" id="UP000827092">
    <property type="component" value="Unassembled WGS sequence"/>
</dbReference>
<dbReference type="Pfam" id="PF16064">
    <property type="entry name" value="DUF4806"/>
    <property type="match status" value="1"/>
</dbReference>
<sequence>MFYSYILDSLPILQNNINETSNHKDIIQSPTYSQSCSTLKDASHTVMHSPSSLQTTTEGFSYSATASVFTRMFKEMDKINSKLNNLNSKIDKLMAIHATSQNHATLDFLPTEVKLPLMTEDELRHFNQRLKDDRDFSAAMVRYLHGAGSGKTACSFVLTISKKVLAQELAVKFSRYGRKGKKSFSDFNETMTVILAAASTRFSSLDREKLSELFGKALSGACEWNGRKARKSDLNEECSLSLNTNC</sequence>
<organism evidence="2 3">
    <name type="scientific">Oedothorax gibbosus</name>
    <dbReference type="NCBI Taxonomy" id="931172"/>
    <lineage>
        <taxon>Eukaryota</taxon>
        <taxon>Metazoa</taxon>
        <taxon>Ecdysozoa</taxon>
        <taxon>Arthropoda</taxon>
        <taxon>Chelicerata</taxon>
        <taxon>Arachnida</taxon>
        <taxon>Araneae</taxon>
        <taxon>Araneomorphae</taxon>
        <taxon>Entelegynae</taxon>
        <taxon>Araneoidea</taxon>
        <taxon>Linyphiidae</taxon>
        <taxon>Erigoninae</taxon>
        <taxon>Oedothorax</taxon>
    </lineage>
</organism>
<keyword evidence="3" id="KW-1185">Reference proteome</keyword>
<comment type="caution">
    <text evidence="2">The sequence shown here is derived from an EMBL/GenBank/DDBJ whole genome shotgun (WGS) entry which is preliminary data.</text>
</comment>
<accession>A0AAV6TSM9</accession>
<gene>
    <name evidence="2" type="ORF">JTE90_004424</name>
</gene>
<evidence type="ECO:0000313" key="3">
    <source>
        <dbReference type="Proteomes" id="UP000827092"/>
    </source>
</evidence>
<protein>
    <recommendedName>
        <fullName evidence="1">DUF4806 domain-containing protein</fullName>
    </recommendedName>
</protein>
<evidence type="ECO:0000313" key="2">
    <source>
        <dbReference type="EMBL" id="KAG8174628.1"/>
    </source>
</evidence>
<evidence type="ECO:0000259" key="1">
    <source>
        <dbReference type="Pfam" id="PF16064"/>
    </source>
</evidence>